<gene>
    <name evidence="2" type="ORF">K3174_06245</name>
</gene>
<accession>A0ABS7J469</accession>
<name>A0ABS7J469_9SPHN</name>
<feature type="domain" description="VOC" evidence="1">
    <location>
        <begin position="55"/>
        <end position="168"/>
    </location>
</feature>
<protein>
    <submittedName>
        <fullName evidence="2">SsDNA-binding domain-containing protein</fullName>
    </submittedName>
</protein>
<keyword evidence="3" id="KW-1185">Reference proteome</keyword>
<dbReference type="Proteomes" id="UP000755104">
    <property type="component" value="Unassembled WGS sequence"/>
</dbReference>
<evidence type="ECO:0000313" key="3">
    <source>
        <dbReference type="Proteomes" id="UP000755104"/>
    </source>
</evidence>
<sequence length="168" mass="18492">MTKSHRTASTSTAERITTAIIEKLEEGTKPWIKPWRGVPVSRPLRSCGTPYRGMAVTRIVANLFTNDPPALAKFYEEVFALDIPLDMGWISFLVNDSQQKIELHTASQGGAGTELPVISIGVDDLEATEAAVRAFGAEVVYGPVNEDWGLRRFFFRDPAGNLINVVDN</sequence>
<proteinExistence type="predicted"/>
<comment type="caution">
    <text evidence="2">The sequence shown here is derived from an EMBL/GenBank/DDBJ whole genome shotgun (WGS) entry which is preliminary data.</text>
</comment>
<dbReference type="PROSITE" id="PS51819">
    <property type="entry name" value="VOC"/>
    <property type="match status" value="1"/>
</dbReference>
<dbReference type="InterPro" id="IPR037523">
    <property type="entry name" value="VOC_core"/>
</dbReference>
<dbReference type="Pfam" id="PF08401">
    <property type="entry name" value="ArdcN"/>
    <property type="match status" value="1"/>
</dbReference>
<evidence type="ECO:0000313" key="2">
    <source>
        <dbReference type="EMBL" id="MBX7482124.1"/>
    </source>
</evidence>
<dbReference type="EMBL" id="JAIGNO010000003">
    <property type="protein sequence ID" value="MBX7482124.1"/>
    <property type="molecule type" value="Genomic_DNA"/>
</dbReference>
<dbReference type="Gene3D" id="3.10.180.10">
    <property type="entry name" value="2,3-Dihydroxybiphenyl 1,2-Dioxygenase, domain 1"/>
    <property type="match status" value="1"/>
</dbReference>
<reference evidence="2 3" key="1">
    <citation type="submission" date="2021-08" db="EMBL/GenBank/DDBJ databases">
        <title>Comparative Genomics Analysis of the Genus Qipengyuania Reveals Extensive Genetic Diversity and Metabolic Versatility, Including the Description of Fifteen Novel Species.</title>
        <authorList>
            <person name="Liu Y."/>
        </authorList>
    </citation>
    <scope>NUCLEOTIDE SEQUENCE [LARGE SCALE GENOMIC DNA]</scope>
    <source>
        <strain evidence="2 3">6D47A</strain>
    </source>
</reference>
<dbReference type="Pfam" id="PF00903">
    <property type="entry name" value="Glyoxalase"/>
    <property type="match status" value="1"/>
</dbReference>
<dbReference type="InterPro" id="IPR029068">
    <property type="entry name" value="Glyas_Bleomycin-R_OHBP_Dase"/>
</dbReference>
<dbReference type="InterPro" id="IPR004360">
    <property type="entry name" value="Glyas_Fos-R_dOase_dom"/>
</dbReference>
<dbReference type="InterPro" id="IPR013610">
    <property type="entry name" value="ArdC_N"/>
</dbReference>
<organism evidence="2 3">
    <name type="scientific">Qipengyuania qiaonensis</name>
    <dbReference type="NCBI Taxonomy" id="2867240"/>
    <lineage>
        <taxon>Bacteria</taxon>
        <taxon>Pseudomonadati</taxon>
        <taxon>Pseudomonadota</taxon>
        <taxon>Alphaproteobacteria</taxon>
        <taxon>Sphingomonadales</taxon>
        <taxon>Erythrobacteraceae</taxon>
        <taxon>Qipengyuania</taxon>
    </lineage>
</organism>
<dbReference type="SUPFAM" id="SSF54593">
    <property type="entry name" value="Glyoxalase/Bleomycin resistance protein/Dihydroxybiphenyl dioxygenase"/>
    <property type="match status" value="1"/>
</dbReference>
<evidence type="ECO:0000259" key="1">
    <source>
        <dbReference type="PROSITE" id="PS51819"/>
    </source>
</evidence>